<organism evidence="2 3">
    <name type="scientific">Danxiaibacter flavus</name>
    <dbReference type="NCBI Taxonomy" id="3049108"/>
    <lineage>
        <taxon>Bacteria</taxon>
        <taxon>Pseudomonadati</taxon>
        <taxon>Bacteroidota</taxon>
        <taxon>Chitinophagia</taxon>
        <taxon>Chitinophagales</taxon>
        <taxon>Chitinophagaceae</taxon>
        <taxon>Danxiaibacter</taxon>
    </lineage>
</organism>
<feature type="domain" description="DUF6603" evidence="1">
    <location>
        <begin position="431"/>
        <end position="994"/>
    </location>
</feature>
<dbReference type="EMBL" id="JAULBC010000003">
    <property type="protein sequence ID" value="MEX6688082.1"/>
    <property type="molecule type" value="Genomic_DNA"/>
</dbReference>
<dbReference type="Proteomes" id="UP001560573">
    <property type="component" value="Unassembled WGS sequence"/>
</dbReference>
<evidence type="ECO:0000259" key="1">
    <source>
        <dbReference type="Pfam" id="PF20248"/>
    </source>
</evidence>
<evidence type="ECO:0000313" key="3">
    <source>
        <dbReference type="Proteomes" id="UP001560573"/>
    </source>
</evidence>
<name>A0ABV3ZDY4_9BACT</name>
<proteinExistence type="predicted"/>
<accession>A0ABV3ZDY4</accession>
<dbReference type="InterPro" id="IPR046538">
    <property type="entry name" value="DUF6603"/>
</dbReference>
<reference evidence="2 3" key="1">
    <citation type="submission" date="2023-07" db="EMBL/GenBank/DDBJ databases">
        <authorList>
            <person name="Lian W.-H."/>
        </authorList>
    </citation>
    <scope>NUCLEOTIDE SEQUENCE [LARGE SCALE GENOMIC DNA]</scope>
    <source>
        <strain evidence="2 3">SYSU DXS3180</strain>
    </source>
</reference>
<evidence type="ECO:0000313" key="2">
    <source>
        <dbReference type="EMBL" id="MEX6688082.1"/>
    </source>
</evidence>
<dbReference type="RefSeq" id="WP_369329489.1">
    <property type="nucleotide sequence ID" value="NZ_JAULBC010000003.1"/>
</dbReference>
<dbReference type="Pfam" id="PF20248">
    <property type="entry name" value="DUF6603"/>
    <property type="match status" value="1"/>
</dbReference>
<protein>
    <recommendedName>
        <fullName evidence="1">DUF6603 domain-containing protein</fullName>
    </recommendedName>
</protein>
<sequence>MPTNQTPGTLEVISMELVKVFDPLKERIEQGEVMLLLAELGIDPPDSLENNSQFNHAVSDVVDQLYELPPLISQLIDAVNAEDWNTSGNIVTQLIEKVAQIIDDCLNIKTALNAFLSGMSLPNQAEVQTFLTNFVSNLLQHLTVVYLERASSILAAGLEFAGIIEKTDSTTINTQGPPTPYVKKRVQFNNIPQLFKDPGALMETLYGWDTPAFDGIVLLQKLQKIALSLNLPAILNTPQELELFMFRIKSNTTVTPRGIDFLFTESFRLNGGYALNTPNFKVTVTANAVLPLEFGLTLQPGLQVSIIPLSNPSPITGDLGVTFSIPGTAGAGQPFIAIGTANASRFEFTDLSITGTVGLTWDGGKASGRFGIEGKLQGGKIVIKPGNPDGFLASVLPANGFVIDLELIMGYDSARGFYFDGSGGLEIQFPLHIQIGPILISALTLTIKAQDDTIPIGIGADIGLSLGPFQAVVKDMGMQANFSFPSDNSGNLSFMNVGIDFKPPSGIGLSLDAGIVKGGGYLNFMFDKGRYEGIAQLSIQEVVNVVAVIIITTKAPDGSPGFSMLLMITAEFTPIQLSFGFTLNGVGGLIGVNRTMILNALRDGVRNNAIDNIMFPSNPIANATQIISSLESIFPQQQDRYAFGLMGIIGWGTPTLISLEIGLMLEVPNPIRLAIIGIIKMVLPTEEAAILSLKVAFVGTIDFEAEYITFDAAIFDSRLLTFTLEGDMALRIKWGDNSNFLFTLGGFHPDYAPPPLDLPQLKRLTINLLTGNPRLVITTYFAVTSNTVQFGAGVDFHFKAGPCEIKGWFNFDALFQFNPFYFKITLSAGLTVYAWGGELMTISFNGSLEGPTPWHIAGKVKIKIIFIINISASVETTWGDSDTTAIPDVPVLPKLKEALSNKENWITPVEDGSVTSDSMVTLRTITNTADSIIAHPDKSLSVSQKVVPLDIEISLFGTAKPADYTKFSVALADMGKNDLQEEFAPAQFFDITETEKLSRPSFEKYNSGLSANGSNILTSDYFRERDVEFEEIIIDDFDKPKNTLPKRIFDNIRFNAFLKNGAAAKNKFGTKAKMDSPLSPPKVKVGGKKYSVVNTDDLSVFGSMTAGSVAEAVGMQKRAIAANPALEGKLDIVSSF</sequence>
<keyword evidence="3" id="KW-1185">Reference proteome</keyword>
<gene>
    <name evidence="2" type="ORF">QTN47_11285</name>
</gene>
<comment type="caution">
    <text evidence="2">The sequence shown here is derived from an EMBL/GenBank/DDBJ whole genome shotgun (WGS) entry which is preliminary data.</text>
</comment>